<organism evidence="2 3">
    <name type="scientific">Drosophila erecta</name>
    <name type="common">Fruit fly</name>
    <dbReference type="NCBI Taxonomy" id="7220"/>
    <lineage>
        <taxon>Eukaryota</taxon>
        <taxon>Metazoa</taxon>
        <taxon>Ecdysozoa</taxon>
        <taxon>Arthropoda</taxon>
        <taxon>Hexapoda</taxon>
        <taxon>Insecta</taxon>
        <taxon>Pterygota</taxon>
        <taxon>Neoptera</taxon>
        <taxon>Endopterygota</taxon>
        <taxon>Diptera</taxon>
        <taxon>Brachycera</taxon>
        <taxon>Muscomorpha</taxon>
        <taxon>Ephydroidea</taxon>
        <taxon>Drosophilidae</taxon>
        <taxon>Drosophila</taxon>
        <taxon>Sophophora</taxon>
    </lineage>
</organism>
<dbReference type="HOGENOM" id="CLU_2429484_0_0_1"/>
<dbReference type="Proteomes" id="UP000008711">
    <property type="component" value="Unassembled WGS sequence"/>
</dbReference>
<reference evidence="2 3" key="2">
    <citation type="journal article" date="2008" name="Bioinformatics">
        <title>Assembly reconciliation.</title>
        <authorList>
            <person name="Zimin A.V."/>
            <person name="Smith D.R."/>
            <person name="Sutton G."/>
            <person name="Yorke J.A."/>
        </authorList>
    </citation>
    <scope>NUCLEOTIDE SEQUENCE [LARGE SCALE GENOMIC DNA]</scope>
    <source>
        <strain evidence="2 3">TSC#14021-0224.01</strain>
    </source>
</reference>
<gene>
    <name evidence="2" type="primary">Dere\GG19702</name>
    <name evidence="2" type="synonym">dere_GLEANR_4422</name>
    <name evidence="2" type="synonym">GG19702</name>
    <name evidence="2" type="ORF">Dere_GG19702</name>
</gene>
<feature type="region of interest" description="Disordered" evidence="1">
    <location>
        <begin position="1"/>
        <end position="27"/>
    </location>
</feature>
<dbReference type="AlphaFoldDB" id="B3NY55"/>
<dbReference type="OMA" id="ESYHHWQ"/>
<dbReference type="OrthoDB" id="7872181at2759"/>
<name>B3NY55_DROER</name>
<evidence type="ECO:0000313" key="3">
    <source>
        <dbReference type="Proteomes" id="UP000008711"/>
    </source>
</evidence>
<dbReference type="KEGG" id="der:6549868"/>
<dbReference type="PhylomeDB" id="B3NY55"/>
<evidence type="ECO:0000256" key="1">
    <source>
        <dbReference type="SAM" id="MobiDB-lite"/>
    </source>
</evidence>
<protein>
    <submittedName>
        <fullName evidence="2">Uncharacterized protein</fullName>
    </submittedName>
</protein>
<evidence type="ECO:0000313" key="2">
    <source>
        <dbReference type="EMBL" id="EDV47576.1"/>
    </source>
</evidence>
<proteinExistence type="predicted"/>
<reference evidence="2 3" key="1">
    <citation type="journal article" date="2007" name="Nature">
        <title>Evolution of genes and genomes on the Drosophila phylogeny.</title>
        <authorList>
            <consortium name="Drosophila 12 Genomes Consortium"/>
            <person name="Clark A.G."/>
            <person name="Eisen M.B."/>
            <person name="Smith D.R."/>
            <person name="Bergman C.M."/>
            <person name="Oliver B."/>
            <person name="Markow T.A."/>
            <person name="Kaufman T.C."/>
            <person name="Kellis M."/>
            <person name="Gelbart W."/>
            <person name="Iyer V.N."/>
            <person name="Pollard D.A."/>
            <person name="Sackton T.B."/>
            <person name="Larracuente A.M."/>
            <person name="Singh N.D."/>
            <person name="Abad J.P."/>
            <person name="Abt D.N."/>
            <person name="Adryan B."/>
            <person name="Aguade M."/>
            <person name="Akashi H."/>
            <person name="Anderson W.W."/>
            <person name="Aquadro C.F."/>
            <person name="Ardell D.H."/>
            <person name="Arguello R."/>
            <person name="Artieri C.G."/>
            <person name="Barbash D.A."/>
            <person name="Barker D."/>
            <person name="Barsanti P."/>
            <person name="Batterham P."/>
            <person name="Batzoglou S."/>
            <person name="Begun D."/>
            <person name="Bhutkar A."/>
            <person name="Blanco E."/>
            <person name="Bosak S.A."/>
            <person name="Bradley R.K."/>
            <person name="Brand A.D."/>
            <person name="Brent M.R."/>
            <person name="Brooks A.N."/>
            <person name="Brown R.H."/>
            <person name="Butlin R.K."/>
            <person name="Caggese C."/>
            <person name="Calvi B.R."/>
            <person name="Bernardo de Carvalho A."/>
            <person name="Caspi A."/>
            <person name="Castrezana S."/>
            <person name="Celniker S.E."/>
            <person name="Chang J.L."/>
            <person name="Chapple C."/>
            <person name="Chatterji S."/>
            <person name="Chinwalla A."/>
            <person name="Civetta A."/>
            <person name="Clifton S.W."/>
            <person name="Comeron J.M."/>
            <person name="Costello J.C."/>
            <person name="Coyne J.A."/>
            <person name="Daub J."/>
            <person name="David R.G."/>
            <person name="Delcher A.L."/>
            <person name="Delehaunty K."/>
            <person name="Do C.B."/>
            <person name="Ebling H."/>
            <person name="Edwards K."/>
            <person name="Eickbush T."/>
            <person name="Evans J.D."/>
            <person name="Filipski A."/>
            <person name="Findeiss S."/>
            <person name="Freyhult E."/>
            <person name="Fulton L."/>
            <person name="Fulton R."/>
            <person name="Garcia A.C."/>
            <person name="Gardiner A."/>
            <person name="Garfield D.A."/>
            <person name="Garvin B.E."/>
            <person name="Gibson G."/>
            <person name="Gilbert D."/>
            <person name="Gnerre S."/>
            <person name="Godfrey J."/>
            <person name="Good R."/>
            <person name="Gotea V."/>
            <person name="Gravely B."/>
            <person name="Greenberg A.J."/>
            <person name="Griffiths-Jones S."/>
            <person name="Gross S."/>
            <person name="Guigo R."/>
            <person name="Gustafson E.A."/>
            <person name="Haerty W."/>
            <person name="Hahn M.W."/>
            <person name="Halligan D.L."/>
            <person name="Halpern A.L."/>
            <person name="Halter G.M."/>
            <person name="Han M.V."/>
            <person name="Heger A."/>
            <person name="Hillier L."/>
            <person name="Hinrichs A.S."/>
            <person name="Holmes I."/>
            <person name="Hoskins R.A."/>
            <person name="Hubisz M.J."/>
            <person name="Hultmark D."/>
            <person name="Huntley M.A."/>
            <person name="Jaffe D.B."/>
            <person name="Jagadeeshan S."/>
            <person name="Jeck W.R."/>
            <person name="Johnson J."/>
            <person name="Jones C.D."/>
            <person name="Jordan W.C."/>
            <person name="Karpen G.H."/>
            <person name="Kataoka E."/>
            <person name="Keightley P.D."/>
            <person name="Kheradpour P."/>
            <person name="Kirkness E.F."/>
            <person name="Koerich L.B."/>
            <person name="Kristiansen K."/>
            <person name="Kudrna D."/>
            <person name="Kulathinal R.J."/>
            <person name="Kumar S."/>
            <person name="Kwok R."/>
            <person name="Lander E."/>
            <person name="Langley C.H."/>
            <person name="Lapoint R."/>
            <person name="Lazzaro B.P."/>
            <person name="Lee S.J."/>
            <person name="Levesque L."/>
            <person name="Li R."/>
            <person name="Lin C.F."/>
            <person name="Lin M.F."/>
            <person name="Lindblad-Toh K."/>
            <person name="Llopart A."/>
            <person name="Long M."/>
            <person name="Low L."/>
            <person name="Lozovsky E."/>
            <person name="Lu J."/>
            <person name="Luo M."/>
            <person name="Machado C.A."/>
            <person name="Makalowski W."/>
            <person name="Marzo M."/>
            <person name="Matsuda M."/>
            <person name="Matzkin L."/>
            <person name="McAllister B."/>
            <person name="McBride C.S."/>
            <person name="McKernan B."/>
            <person name="McKernan K."/>
            <person name="Mendez-Lago M."/>
            <person name="Minx P."/>
            <person name="Mollenhauer M.U."/>
            <person name="Montooth K."/>
            <person name="Mount S.M."/>
            <person name="Mu X."/>
            <person name="Myers E."/>
            <person name="Negre B."/>
            <person name="Newfeld S."/>
            <person name="Nielsen R."/>
            <person name="Noor M.A."/>
            <person name="O'Grady P."/>
            <person name="Pachter L."/>
            <person name="Papaceit M."/>
            <person name="Parisi M.J."/>
            <person name="Parisi M."/>
            <person name="Parts L."/>
            <person name="Pedersen J.S."/>
            <person name="Pesole G."/>
            <person name="Phillippy A.M."/>
            <person name="Ponting C.P."/>
            <person name="Pop M."/>
            <person name="Porcelli D."/>
            <person name="Powell J.R."/>
            <person name="Prohaska S."/>
            <person name="Pruitt K."/>
            <person name="Puig M."/>
            <person name="Quesneville H."/>
            <person name="Ram K.R."/>
            <person name="Rand D."/>
            <person name="Rasmussen M.D."/>
            <person name="Reed L.K."/>
            <person name="Reenan R."/>
            <person name="Reily A."/>
            <person name="Remington K.A."/>
            <person name="Rieger T.T."/>
            <person name="Ritchie M.G."/>
            <person name="Robin C."/>
            <person name="Rogers Y.H."/>
            <person name="Rohde C."/>
            <person name="Rozas J."/>
            <person name="Rubenfield M.J."/>
            <person name="Ruiz A."/>
            <person name="Russo S."/>
            <person name="Salzberg S.L."/>
            <person name="Sanchez-Gracia A."/>
            <person name="Saranga D.J."/>
            <person name="Sato H."/>
            <person name="Schaeffer S.W."/>
            <person name="Schatz M.C."/>
            <person name="Schlenke T."/>
            <person name="Schwartz R."/>
            <person name="Segarra C."/>
            <person name="Singh R.S."/>
            <person name="Sirot L."/>
            <person name="Sirota M."/>
            <person name="Sisneros N.B."/>
            <person name="Smith C.D."/>
            <person name="Smith T.F."/>
            <person name="Spieth J."/>
            <person name="Stage D.E."/>
            <person name="Stark A."/>
            <person name="Stephan W."/>
            <person name="Strausberg R.L."/>
            <person name="Strempel S."/>
            <person name="Sturgill D."/>
            <person name="Sutton G."/>
            <person name="Sutton G.G."/>
            <person name="Tao W."/>
            <person name="Teichmann S."/>
            <person name="Tobari Y.N."/>
            <person name="Tomimura Y."/>
            <person name="Tsolas J.M."/>
            <person name="Valente V.L."/>
            <person name="Venter E."/>
            <person name="Venter J.C."/>
            <person name="Vicario S."/>
            <person name="Vieira F.G."/>
            <person name="Vilella A.J."/>
            <person name="Villasante A."/>
            <person name="Walenz B."/>
            <person name="Wang J."/>
            <person name="Wasserman M."/>
            <person name="Watts T."/>
            <person name="Wilson D."/>
            <person name="Wilson R.K."/>
            <person name="Wing R.A."/>
            <person name="Wolfner M.F."/>
            <person name="Wong A."/>
            <person name="Wong G.K."/>
            <person name="Wu C.I."/>
            <person name="Wu G."/>
            <person name="Yamamoto D."/>
            <person name="Yang H.P."/>
            <person name="Yang S.P."/>
            <person name="Yorke J.A."/>
            <person name="Yoshida K."/>
            <person name="Zdobnov E."/>
            <person name="Zhang P."/>
            <person name="Zhang Y."/>
            <person name="Zimin A.V."/>
            <person name="Baldwin J."/>
            <person name="Abdouelleil A."/>
            <person name="Abdulkadir J."/>
            <person name="Abebe A."/>
            <person name="Abera B."/>
            <person name="Abreu J."/>
            <person name="Acer S.C."/>
            <person name="Aftuck L."/>
            <person name="Alexander A."/>
            <person name="An P."/>
            <person name="Anderson E."/>
            <person name="Anderson S."/>
            <person name="Arachi H."/>
            <person name="Azer M."/>
            <person name="Bachantsang P."/>
            <person name="Barry A."/>
            <person name="Bayul T."/>
            <person name="Berlin A."/>
            <person name="Bessette D."/>
            <person name="Bloom T."/>
            <person name="Blye J."/>
            <person name="Boguslavskiy L."/>
            <person name="Bonnet C."/>
            <person name="Boukhgalter B."/>
            <person name="Bourzgui I."/>
            <person name="Brown A."/>
            <person name="Cahill P."/>
            <person name="Channer S."/>
            <person name="Cheshatsang Y."/>
            <person name="Chuda L."/>
            <person name="Citroen M."/>
            <person name="Collymore A."/>
            <person name="Cooke P."/>
            <person name="Costello M."/>
            <person name="D'Aco K."/>
            <person name="Daza R."/>
            <person name="De Haan G."/>
            <person name="DeGray S."/>
            <person name="DeMaso C."/>
            <person name="Dhargay N."/>
            <person name="Dooley K."/>
            <person name="Dooley E."/>
            <person name="Doricent M."/>
            <person name="Dorje P."/>
            <person name="Dorjee K."/>
            <person name="Dupes A."/>
            <person name="Elong R."/>
            <person name="Falk J."/>
            <person name="Farina A."/>
            <person name="Faro S."/>
            <person name="Ferguson D."/>
            <person name="Fisher S."/>
            <person name="Foley C.D."/>
            <person name="Franke A."/>
            <person name="Friedrich D."/>
            <person name="Gadbois L."/>
            <person name="Gearin G."/>
            <person name="Gearin C.R."/>
            <person name="Giannoukos G."/>
            <person name="Goode T."/>
            <person name="Graham J."/>
            <person name="Grandbois E."/>
            <person name="Grewal S."/>
            <person name="Gyaltsen K."/>
            <person name="Hafez N."/>
            <person name="Hagos B."/>
            <person name="Hall J."/>
            <person name="Henson C."/>
            <person name="Hollinger A."/>
            <person name="Honan T."/>
            <person name="Huard M.D."/>
            <person name="Hughes L."/>
            <person name="Hurhula B."/>
            <person name="Husby M.E."/>
            <person name="Kamat A."/>
            <person name="Kanga B."/>
            <person name="Kashin S."/>
            <person name="Khazanovich D."/>
            <person name="Kisner P."/>
            <person name="Lance K."/>
            <person name="Lara M."/>
            <person name="Lee W."/>
            <person name="Lennon N."/>
            <person name="Letendre F."/>
            <person name="LeVine R."/>
            <person name="Lipovsky A."/>
            <person name="Liu X."/>
            <person name="Liu J."/>
            <person name="Liu S."/>
            <person name="Lokyitsang T."/>
            <person name="Lokyitsang Y."/>
            <person name="Lubonja R."/>
            <person name="Lui A."/>
            <person name="MacDonald P."/>
            <person name="Magnisalis V."/>
            <person name="Maru K."/>
            <person name="Matthews C."/>
            <person name="McCusker W."/>
            <person name="McDonough S."/>
            <person name="Mehta T."/>
            <person name="Meldrim J."/>
            <person name="Meneus L."/>
            <person name="Mihai O."/>
            <person name="Mihalev A."/>
            <person name="Mihova T."/>
            <person name="Mittelman R."/>
            <person name="Mlenga V."/>
            <person name="Montmayeur A."/>
            <person name="Mulrain L."/>
            <person name="Navidi A."/>
            <person name="Naylor J."/>
            <person name="Negash T."/>
            <person name="Nguyen T."/>
            <person name="Nguyen N."/>
            <person name="Nicol R."/>
            <person name="Norbu C."/>
            <person name="Norbu N."/>
            <person name="Novod N."/>
            <person name="O'Neill B."/>
            <person name="Osman S."/>
            <person name="Markiewicz E."/>
            <person name="Oyono O.L."/>
            <person name="Patti C."/>
            <person name="Phunkhang P."/>
            <person name="Pierre F."/>
            <person name="Priest M."/>
            <person name="Raghuraman S."/>
            <person name="Rege F."/>
            <person name="Reyes R."/>
            <person name="Rise C."/>
            <person name="Rogov P."/>
            <person name="Ross K."/>
            <person name="Ryan E."/>
            <person name="Settipalli S."/>
            <person name="Shea T."/>
            <person name="Sherpa N."/>
            <person name="Shi L."/>
            <person name="Shih D."/>
            <person name="Sparrow T."/>
            <person name="Spaulding J."/>
            <person name="Stalker J."/>
            <person name="Stange-Thomann N."/>
            <person name="Stavropoulos S."/>
            <person name="Stone C."/>
            <person name="Strader C."/>
            <person name="Tesfaye S."/>
            <person name="Thomson T."/>
            <person name="Thoulutsang Y."/>
            <person name="Thoulutsang D."/>
            <person name="Topham K."/>
            <person name="Topping I."/>
            <person name="Tsamla T."/>
            <person name="Vassiliev H."/>
            <person name="Vo A."/>
            <person name="Wangchuk T."/>
            <person name="Wangdi T."/>
            <person name="Weiand M."/>
            <person name="Wilkinson J."/>
            <person name="Wilson A."/>
            <person name="Yadav S."/>
            <person name="Young G."/>
            <person name="Yu Q."/>
            <person name="Zembek L."/>
            <person name="Zhong D."/>
            <person name="Zimmer A."/>
            <person name="Zwirko Z."/>
            <person name="Jaffe D.B."/>
            <person name="Alvarez P."/>
            <person name="Brockman W."/>
            <person name="Butler J."/>
            <person name="Chin C."/>
            <person name="Gnerre S."/>
            <person name="Grabherr M."/>
            <person name="Kleber M."/>
            <person name="Mauceli E."/>
            <person name="MacCallum I."/>
        </authorList>
    </citation>
    <scope>NUCLEOTIDE SEQUENCE [LARGE SCALE GENOMIC DNA]</scope>
    <source>
        <strain evidence="2 3">TSC#14021-0224.01</strain>
    </source>
</reference>
<dbReference type="EMBL" id="CH954180">
    <property type="protein sequence ID" value="EDV47576.1"/>
    <property type="molecule type" value="Genomic_DNA"/>
</dbReference>
<accession>B3NY55</accession>
<keyword evidence="3" id="KW-1185">Reference proteome</keyword>
<sequence length="100" mass="11264">MDVKQQLQPQDVHKDRGEVTTGSKDVELEEHIEDLARNSSLTTVCSTFPLTSRIESYHHWQPMDVSSGQEDILGRELKMGSERLVQPVMSIPLALNAIHP</sequence>